<sequence>MTERAERKRDLKKLETAMMTKLNDSIITDATAFVSFYAALVDGGSPILTALISLSPFFLLLHGLIAVQIAYMGSLVVTLVTLFMLGIYLGRIAKENALLYGLQTLIAGIATVAIALMLGAI</sequence>
<comment type="caution">
    <text evidence="6">The sequence shown here is derived from an EMBL/GenBank/DDBJ whole genome shotgun (WGS) entry which is preliminary data.</text>
</comment>
<dbReference type="AlphaFoldDB" id="A0A0M0BZ25"/>
<feature type="transmembrane region" description="Helical" evidence="5">
    <location>
        <begin position="60"/>
        <end position="85"/>
    </location>
</feature>
<dbReference type="GO" id="GO:0012505">
    <property type="term" value="C:endomembrane system"/>
    <property type="evidence" value="ECO:0007669"/>
    <property type="project" value="UniProtKB-SubCell"/>
</dbReference>
<evidence type="ECO:0000256" key="5">
    <source>
        <dbReference type="SAM" id="Phobius"/>
    </source>
</evidence>
<organism evidence="6 7">
    <name type="scientific">miscellaneous Crenarchaeota group-1 archaeon SG8-32-1</name>
    <dbReference type="NCBI Taxonomy" id="1685124"/>
    <lineage>
        <taxon>Archaea</taxon>
        <taxon>Candidatus Bathyarchaeota</taxon>
        <taxon>MCG-1</taxon>
    </lineage>
</organism>
<evidence type="ECO:0000256" key="3">
    <source>
        <dbReference type="ARBA" id="ARBA00022989"/>
    </source>
</evidence>
<proteinExistence type="predicted"/>
<dbReference type="GO" id="GO:0030026">
    <property type="term" value="P:intracellular manganese ion homeostasis"/>
    <property type="evidence" value="ECO:0007669"/>
    <property type="project" value="InterPro"/>
</dbReference>
<gene>
    <name evidence="6" type="ORF">AC477_01085</name>
</gene>
<dbReference type="Proteomes" id="UP000037237">
    <property type="component" value="Unassembled WGS sequence"/>
</dbReference>
<feature type="transmembrane region" description="Helical" evidence="5">
    <location>
        <begin position="97"/>
        <end position="120"/>
    </location>
</feature>
<comment type="subcellular location">
    <subcellularLocation>
        <location evidence="1">Endomembrane system</location>
        <topology evidence="1">Multi-pass membrane protein</topology>
    </subcellularLocation>
</comment>
<evidence type="ECO:0000256" key="4">
    <source>
        <dbReference type="ARBA" id="ARBA00023136"/>
    </source>
</evidence>
<dbReference type="Pfam" id="PF01988">
    <property type="entry name" value="VIT1"/>
    <property type="match status" value="1"/>
</dbReference>
<keyword evidence="3 5" id="KW-1133">Transmembrane helix</keyword>
<protein>
    <recommendedName>
        <fullName evidence="8">VIT family protein</fullName>
    </recommendedName>
</protein>
<feature type="non-terminal residue" evidence="6">
    <location>
        <position position="1"/>
    </location>
</feature>
<accession>A0A0M0BZ25</accession>
<evidence type="ECO:0000256" key="1">
    <source>
        <dbReference type="ARBA" id="ARBA00004127"/>
    </source>
</evidence>
<evidence type="ECO:0000256" key="2">
    <source>
        <dbReference type="ARBA" id="ARBA00022692"/>
    </source>
</evidence>
<reference evidence="6 7" key="1">
    <citation type="submission" date="2015-06" db="EMBL/GenBank/DDBJ databases">
        <title>New insights into the roles of widespread benthic archaea in carbon and nitrogen cycling.</title>
        <authorList>
            <person name="Lazar C.S."/>
            <person name="Baker B.J."/>
            <person name="Seitz K.W."/>
            <person name="Hyde A.S."/>
            <person name="Dick G.J."/>
            <person name="Hinrichs K.-U."/>
            <person name="Teske A.P."/>
        </authorList>
    </citation>
    <scope>NUCLEOTIDE SEQUENCE [LARGE SCALE GENOMIC DNA]</scope>
    <source>
        <strain evidence="6">SG8-32-1</strain>
    </source>
</reference>
<evidence type="ECO:0000313" key="6">
    <source>
        <dbReference type="EMBL" id="KON33857.1"/>
    </source>
</evidence>
<name>A0A0M0BZ25_9ARCH</name>
<keyword evidence="4 5" id="KW-0472">Membrane</keyword>
<dbReference type="EMBL" id="LFWU01000019">
    <property type="protein sequence ID" value="KON33857.1"/>
    <property type="molecule type" value="Genomic_DNA"/>
</dbReference>
<evidence type="ECO:0000313" key="7">
    <source>
        <dbReference type="Proteomes" id="UP000037237"/>
    </source>
</evidence>
<evidence type="ECO:0008006" key="8">
    <source>
        <dbReference type="Google" id="ProtNLM"/>
    </source>
</evidence>
<dbReference type="PATRIC" id="fig|1685124.3.peg.137"/>
<keyword evidence="2 5" id="KW-0812">Transmembrane</keyword>
<dbReference type="InterPro" id="IPR008217">
    <property type="entry name" value="Ccc1_fam"/>
</dbReference>
<dbReference type="GO" id="GO:0005384">
    <property type="term" value="F:manganese ion transmembrane transporter activity"/>
    <property type="evidence" value="ECO:0007669"/>
    <property type="project" value="InterPro"/>
</dbReference>